<comment type="caution">
    <text evidence="1">The sequence shown here is derived from an EMBL/GenBank/DDBJ whole genome shotgun (WGS) entry which is preliminary data.</text>
</comment>
<sequence>MLCSNAKWILSQASISQDEINLAEKLNDEFVGKFHLLYGEVHCTINIHQASHMAALVRKWGPQWVWSMSDFEDGMGYYKRINHGPNKIDIEIANTMKMHNARYILKDLLNKRTQRLRVEIVEKVVGKQRSHQLNPGELEALLNSSLYHDGILDNHEAKIYSKAKRGKEEFTSSIYKRD</sequence>
<name>A0ACC2NT70_9HYME</name>
<protein>
    <submittedName>
        <fullName evidence="1">Uncharacterized protein</fullName>
    </submittedName>
</protein>
<evidence type="ECO:0000313" key="1">
    <source>
        <dbReference type="EMBL" id="KAJ8674439.1"/>
    </source>
</evidence>
<reference evidence="1" key="1">
    <citation type="submission" date="2023-04" db="EMBL/GenBank/DDBJ databases">
        <title>A chromosome-level genome assembly of the parasitoid wasp Eretmocerus hayati.</title>
        <authorList>
            <person name="Zhong Y."/>
            <person name="Liu S."/>
            <person name="Liu Y."/>
        </authorList>
    </citation>
    <scope>NUCLEOTIDE SEQUENCE</scope>
    <source>
        <strain evidence="1">ZJU_SS_LIU_2023</strain>
    </source>
</reference>
<gene>
    <name evidence="1" type="ORF">QAD02_005701</name>
</gene>
<dbReference type="Proteomes" id="UP001239111">
    <property type="component" value="Chromosome 3"/>
</dbReference>
<organism evidence="1 2">
    <name type="scientific">Eretmocerus hayati</name>
    <dbReference type="NCBI Taxonomy" id="131215"/>
    <lineage>
        <taxon>Eukaryota</taxon>
        <taxon>Metazoa</taxon>
        <taxon>Ecdysozoa</taxon>
        <taxon>Arthropoda</taxon>
        <taxon>Hexapoda</taxon>
        <taxon>Insecta</taxon>
        <taxon>Pterygota</taxon>
        <taxon>Neoptera</taxon>
        <taxon>Endopterygota</taxon>
        <taxon>Hymenoptera</taxon>
        <taxon>Apocrita</taxon>
        <taxon>Proctotrupomorpha</taxon>
        <taxon>Chalcidoidea</taxon>
        <taxon>Aphelinidae</taxon>
        <taxon>Aphelininae</taxon>
        <taxon>Eretmocerus</taxon>
    </lineage>
</organism>
<dbReference type="EMBL" id="CM056743">
    <property type="protein sequence ID" value="KAJ8674439.1"/>
    <property type="molecule type" value="Genomic_DNA"/>
</dbReference>
<evidence type="ECO:0000313" key="2">
    <source>
        <dbReference type="Proteomes" id="UP001239111"/>
    </source>
</evidence>
<accession>A0ACC2NT70</accession>
<proteinExistence type="predicted"/>
<keyword evidence="2" id="KW-1185">Reference proteome</keyword>